<dbReference type="Gene3D" id="3.40.630.10">
    <property type="entry name" value="Zn peptidases"/>
    <property type="match status" value="1"/>
</dbReference>
<dbReference type="GO" id="GO:0004181">
    <property type="term" value="F:metallocarboxypeptidase activity"/>
    <property type="evidence" value="ECO:0007669"/>
    <property type="project" value="InterPro"/>
</dbReference>
<keyword evidence="4" id="KW-1185">Reference proteome</keyword>
<proteinExistence type="predicted"/>
<dbReference type="EMBL" id="CP036276">
    <property type="protein sequence ID" value="QDU42342.1"/>
    <property type="molecule type" value="Genomic_DNA"/>
</dbReference>
<evidence type="ECO:0000259" key="2">
    <source>
        <dbReference type="Pfam" id="PF00246"/>
    </source>
</evidence>
<feature type="compositionally biased region" description="Low complexity" evidence="1">
    <location>
        <begin position="38"/>
        <end position="53"/>
    </location>
</feature>
<dbReference type="KEGG" id="sdyn:Mal52_07980"/>
<dbReference type="Pfam" id="PF00246">
    <property type="entry name" value="Peptidase_M14"/>
    <property type="match status" value="1"/>
</dbReference>
<dbReference type="PROSITE" id="PS51257">
    <property type="entry name" value="PROKAR_LIPOPROTEIN"/>
    <property type="match status" value="1"/>
</dbReference>
<organism evidence="3 4">
    <name type="scientific">Symmachiella dynata</name>
    <dbReference type="NCBI Taxonomy" id="2527995"/>
    <lineage>
        <taxon>Bacteria</taxon>
        <taxon>Pseudomonadati</taxon>
        <taxon>Planctomycetota</taxon>
        <taxon>Planctomycetia</taxon>
        <taxon>Planctomycetales</taxon>
        <taxon>Planctomycetaceae</taxon>
        <taxon>Symmachiella</taxon>
    </lineage>
</organism>
<dbReference type="InterPro" id="IPR000834">
    <property type="entry name" value="Peptidase_M14"/>
</dbReference>
<dbReference type="SUPFAM" id="SSF53187">
    <property type="entry name" value="Zn-dependent exopeptidases"/>
    <property type="match status" value="1"/>
</dbReference>
<protein>
    <submittedName>
        <fullName evidence="3">Murein peptide amidase A</fullName>
    </submittedName>
</protein>
<feature type="domain" description="Peptidase M14" evidence="2">
    <location>
        <begin position="123"/>
        <end position="252"/>
    </location>
</feature>
<name>A0A517ZIP2_9PLAN</name>
<dbReference type="Proteomes" id="UP000319383">
    <property type="component" value="Chromosome"/>
</dbReference>
<evidence type="ECO:0000313" key="3">
    <source>
        <dbReference type="EMBL" id="QDU42342.1"/>
    </source>
</evidence>
<sequence>MDTYKSRTICACLFLIAGCTARNTQTDYYGGSPQNLTPIPQQQSDFPPSSSAPILEAPGTSNSGGPQLLSPEPDPGPEARRRKLPVRNVRTDPWGRPERPGPSIKNTIRQKVEHRTLWESHYQSTQRRPIQTVQIGIGRSRVMVLAGLNGQDASSISVIEQFAQTMSNQATLQNACTALFVRNPNPDGVALGSPYNGRGIDLTRNFPSDNWRTTADGKAGPNAASEIETRVLIRMIDDFKPDRIIVIQNTNAKGSIDYAGPARQLARKVAVQNGYRVSNRQAEISGSLEQFAGNDRKLPVIVVSIDRRLDGKTAWSTHADGLVTALTAADPRLKSPYYNESTEDLDPQGPVAKSKTFPLPLNINGGGPTSVPNPNRLQAPRPARRGYHELPPPRQRP</sequence>
<dbReference type="RefSeq" id="WP_197534641.1">
    <property type="nucleotide sequence ID" value="NZ_CP036276.1"/>
</dbReference>
<feature type="compositionally biased region" description="Basic and acidic residues" evidence="1">
    <location>
        <begin position="89"/>
        <end position="99"/>
    </location>
</feature>
<dbReference type="GO" id="GO:0008270">
    <property type="term" value="F:zinc ion binding"/>
    <property type="evidence" value="ECO:0007669"/>
    <property type="project" value="InterPro"/>
</dbReference>
<accession>A0A517ZIP2</accession>
<feature type="region of interest" description="Disordered" evidence="1">
    <location>
        <begin position="337"/>
        <end position="397"/>
    </location>
</feature>
<dbReference type="AlphaFoldDB" id="A0A517ZIP2"/>
<reference evidence="3 4" key="1">
    <citation type="submission" date="2019-02" db="EMBL/GenBank/DDBJ databases">
        <title>Deep-cultivation of Planctomycetes and their phenomic and genomic characterization uncovers novel biology.</title>
        <authorList>
            <person name="Wiegand S."/>
            <person name="Jogler M."/>
            <person name="Boedeker C."/>
            <person name="Pinto D."/>
            <person name="Vollmers J."/>
            <person name="Rivas-Marin E."/>
            <person name="Kohn T."/>
            <person name="Peeters S.H."/>
            <person name="Heuer A."/>
            <person name="Rast P."/>
            <person name="Oberbeckmann S."/>
            <person name="Bunk B."/>
            <person name="Jeske O."/>
            <person name="Meyerdierks A."/>
            <person name="Storesund J.E."/>
            <person name="Kallscheuer N."/>
            <person name="Luecker S."/>
            <person name="Lage O.M."/>
            <person name="Pohl T."/>
            <person name="Merkel B.J."/>
            <person name="Hornburger P."/>
            <person name="Mueller R.-W."/>
            <person name="Bruemmer F."/>
            <person name="Labrenz M."/>
            <person name="Spormann A.M."/>
            <person name="Op den Camp H."/>
            <person name="Overmann J."/>
            <person name="Amann R."/>
            <person name="Jetten M.S.M."/>
            <person name="Mascher T."/>
            <person name="Medema M.H."/>
            <person name="Devos D.P."/>
            <person name="Kaster A.-K."/>
            <person name="Ovreas L."/>
            <person name="Rohde M."/>
            <person name="Galperin M.Y."/>
            <person name="Jogler C."/>
        </authorList>
    </citation>
    <scope>NUCLEOTIDE SEQUENCE [LARGE SCALE GENOMIC DNA]</scope>
    <source>
        <strain evidence="3 4">Mal52</strain>
    </source>
</reference>
<dbReference type="GO" id="GO:0006508">
    <property type="term" value="P:proteolysis"/>
    <property type="evidence" value="ECO:0007669"/>
    <property type="project" value="InterPro"/>
</dbReference>
<evidence type="ECO:0000256" key="1">
    <source>
        <dbReference type="SAM" id="MobiDB-lite"/>
    </source>
</evidence>
<feature type="region of interest" description="Disordered" evidence="1">
    <location>
        <begin position="31"/>
        <end position="106"/>
    </location>
</feature>
<evidence type="ECO:0000313" key="4">
    <source>
        <dbReference type="Proteomes" id="UP000319383"/>
    </source>
</evidence>
<gene>
    <name evidence="3" type="ORF">Mal52_07980</name>
</gene>